<dbReference type="GO" id="GO:0006646">
    <property type="term" value="P:phosphatidylethanolamine biosynthetic process"/>
    <property type="evidence" value="ECO:0007669"/>
    <property type="project" value="TreeGrafter"/>
</dbReference>
<reference evidence="3 4" key="1">
    <citation type="journal article" date="2012" name="BMC Genomics">
        <title>Comparative genomics of the white-rot fungi, Phanerochaete carnosa and P. chrysosporium, to elucidate the genetic basis of the distinct wood types they colonize.</title>
        <authorList>
            <person name="Suzuki H."/>
            <person name="MacDonald J."/>
            <person name="Syed K."/>
            <person name="Salamov A."/>
            <person name="Hori C."/>
            <person name="Aerts A."/>
            <person name="Henrissat B."/>
            <person name="Wiebenga A."/>
            <person name="vanKuyk P.A."/>
            <person name="Barry K."/>
            <person name="Lindquist E."/>
            <person name="LaButti K."/>
            <person name="Lapidus A."/>
            <person name="Lucas S."/>
            <person name="Coutinho P."/>
            <person name="Gong Y."/>
            <person name="Samejima M."/>
            <person name="Mahadevan R."/>
            <person name="Abou-Zaid M."/>
            <person name="de Vries R.P."/>
            <person name="Igarashi K."/>
            <person name="Yadav J.S."/>
            <person name="Grigoriev I.V."/>
            <person name="Master E.R."/>
        </authorList>
    </citation>
    <scope>NUCLEOTIDE SEQUENCE [LARGE SCALE GENOMIC DNA]</scope>
    <source>
        <strain evidence="3 4">HHB-10118-sp</strain>
    </source>
</reference>
<proteinExistence type="predicted"/>
<dbReference type="STRING" id="650164.K5VQE5"/>
<dbReference type="Proteomes" id="UP000008370">
    <property type="component" value="Unassembled WGS sequence"/>
</dbReference>
<keyword evidence="4" id="KW-1185">Reference proteome</keyword>
<evidence type="ECO:0000256" key="1">
    <source>
        <dbReference type="ARBA" id="ARBA00022793"/>
    </source>
</evidence>
<dbReference type="HOGENOM" id="CLU_1272697_0_0_1"/>
<sequence length="217" mass="24536">MLGIKAKIVSGRHRFSSGLYGSSGTNVSSRIIRRCIRSGTTLLNKANHRFYSSKGGIPPPESFGGPDVPLHQRLANAWKQTPTTWYPLPIAVGALLLIAIQYRKRLGQKEVYVDEEGHEVVKLKGPWTVHVMGALPLRNVSRVWGYVNSLELPVWARPAGFKVYAWIFGCNLDEVEKDLKEYASLGDFFYRKLKDGTRPVADVILPCRRYRLAFRHN</sequence>
<dbReference type="InParanoid" id="K5VQE5"/>
<dbReference type="RefSeq" id="XP_007402491.1">
    <property type="nucleotide sequence ID" value="XM_007402429.1"/>
</dbReference>
<dbReference type="GeneID" id="18913539"/>
<evidence type="ECO:0000313" key="4">
    <source>
        <dbReference type="Proteomes" id="UP000008370"/>
    </source>
</evidence>
<protein>
    <submittedName>
        <fullName evidence="3">Uncharacterized protein</fullName>
    </submittedName>
</protein>
<dbReference type="GO" id="GO:0005739">
    <property type="term" value="C:mitochondrion"/>
    <property type="evidence" value="ECO:0007669"/>
    <property type="project" value="TreeGrafter"/>
</dbReference>
<keyword evidence="1" id="KW-0210">Decarboxylase</keyword>
<dbReference type="KEGG" id="pco:PHACADRAFT_214572"/>
<evidence type="ECO:0000256" key="2">
    <source>
        <dbReference type="ARBA" id="ARBA00023239"/>
    </source>
</evidence>
<dbReference type="AlphaFoldDB" id="K5VQE5"/>
<evidence type="ECO:0000313" key="3">
    <source>
        <dbReference type="EMBL" id="EKM48955.1"/>
    </source>
</evidence>
<organism evidence="3 4">
    <name type="scientific">Phanerochaete carnosa (strain HHB-10118-sp)</name>
    <name type="common">White-rot fungus</name>
    <name type="synonym">Peniophora carnosa</name>
    <dbReference type="NCBI Taxonomy" id="650164"/>
    <lineage>
        <taxon>Eukaryota</taxon>
        <taxon>Fungi</taxon>
        <taxon>Dikarya</taxon>
        <taxon>Basidiomycota</taxon>
        <taxon>Agaricomycotina</taxon>
        <taxon>Agaricomycetes</taxon>
        <taxon>Polyporales</taxon>
        <taxon>Phanerochaetaceae</taxon>
        <taxon>Phanerochaete</taxon>
    </lineage>
</organism>
<dbReference type="OrthoDB" id="4330at2759"/>
<dbReference type="EMBL" id="JH930620">
    <property type="protein sequence ID" value="EKM48955.1"/>
    <property type="molecule type" value="Genomic_DNA"/>
</dbReference>
<dbReference type="GO" id="GO:0004609">
    <property type="term" value="F:phosphatidylserine decarboxylase activity"/>
    <property type="evidence" value="ECO:0007669"/>
    <property type="project" value="InterPro"/>
</dbReference>
<dbReference type="InterPro" id="IPR003817">
    <property type="entry name" value="PS_Dcarbxylase"/>
</dbReference>
<accession>K5VQE5</accession>
<keyword evidence="2" id="KW-0456">Lyase</keyword>
<gene>
    <name evidence="3" type="ORF">PHACADRAFT_214572</name>
</gene>
<dbReference type="PANTHER" id="PTHR10067">
    <property type="entry name" value="PHOSPHATIDYLSERINE DECARBOXYLASE"/>
    <property type="match status" value="1"/>
</dbReference>
<name>K5VQE5_PHACS</name>
<dbReference type="PANTHER" id="PTHR10067:SF6">
    <property type="entry name" value="PHOSPHATIDYLSERINE DECARBOXYLASE PROENZYME, MITOCHONDRIAL"/>
    <property type="match status" value="1"/>
</dbReference>